<evidence type="ECO:0000256" key="4">
    <source>
        <dbReference type="ARBA" id="ARBA00022475"/>
    </source>
</evidence>
<evidence type="ECO:0000256" key="5">
    <source>
        <dbReference type="ARBA" id="ARBA00022692"/>
    </source>
</evidence>
<dbReference type="InterPro" id="IPR002293">
    <property type="entry name" value="AA/rel_permease1"/>
</dbReference>
<sequence>MFFKKIFFKEFFMSGNKLGLFSIVLLGINAIVGTGIFLLPNQAYAEVGVMSIGVIIFDAFLVISIALCFAEMGGMYKNNGGPYLYAKDAFGEFVGFEVGIMKWAISIIAWAAMAMGFPTALGAVWAPAQNPLVQKVIAISILVLLGIMNIMGVKISKIMNNIVTTGKLIPLILFVTVGIFFIKGENFVNPVAENGEVVLKGTFGSAALLIFYAFTGFESIGVAAGDMDNAKKNVPLAICVVLVLVAIIYILIQVNSIGILGASLATTSTPVATAAEKFLGKWAGAMVTAGTLISIGGINVASSFLTPRAGVAMSDENQLPSFISKRNSKDVPYVAVIISVVLTALVTLTGSFTTLAAISVVSRFAQYIPTCLAVPVMRKKAPDMERGFTLPLGPVIPIIAIVVSLWLLSQSDLKKIIFGLGGLVVGAIIYFIMKLSNKR</sequence>
<dbReference type="STRING" id="759914.BP951000_1851"/>
<organism evidence="10 11">
    <name type="scientific">Brachyspira pilosicoli (strain ATCC BAA-1826 / 95/1000)</name>
    <dbReference type="NCBI Taxonomy" id="759914"/>
    <lineage>
        <taxon>Bacteria</taxon>
        <taxon>Pseudomonadati</taxon>
        <taxon>Spirochaetota</taxon>
        <taxon>Spirochaetia</taxon>
        <taxon>Brachyspirales</taxon>
        <taxon>Brachyspiraceae</taxon>
        <taxon>Brachyspira</taxon>
    </lineage>
</organism>
<dbReference type="Proteomes" id="UP000000332">
    <property type="component" value="Chromosome"/>
</dbReference>
<gene>
    <name evidence="10" type="ordered locus">BP951000_1851</name>
</gene>
<dbReference type="InterPro" id="IPR050367">
    <property type="entry name" value="APC_superfamily"/>
</dbReference>
<evidence type="ECO:0000256" key="8">
    <source>
        <dbReference type="ARBA" id="ARBA00045636"/>
    </source>
</evidence>
<feature type="transmembrane region" description="Helical" evidence="9">
    <location>
        <begin position="162"/>
        <end position="182"/>
    </location>
</feature>
<feature type="transmembrane region" description="Helical" evidence="9">
    <location>
        <begin position="236"/>
        <end position="262"/>
    </location>
</feature>
<feature type="transmembrane region" description="Helical" evidence="9">
    <location>
        <begin position="51"/>
        <end position="70"/>
    </location>
</feature>
<dbReference type="PANTHER" id="PTHR42770">
    <property type="entry name" value="AMINO ACID TRANSPORTER-RELATED"/>
    <property type="match status" value="1"/>
</dbReference>
<feature type="transmembrane region" description="Helical" evidence="9">
    <location>
        <begin position="331"/>
        <end position="349"/>
    </location>
</feature>
<dbReference type="Pfam" id="PF13520">
    <property type="entry name" value="AA_permease_2"/>
    <property type="match status" value="1"/>
</dbReference>
<feature type="transmembrane region" description="Helical" evidence="9">
    <location>
        <begin position="132"/>
        <end position="150"/>
    </location>
</feature>
<accession>D8IFA7</accession>
<comment type="similarity">
    <text evidence="2">Belongs to the amino acid-polyamine-organocation (APC) superfamily. Basic amino acid/polyamine antiporter (APA) (TC 2.A.3.2) family.</text>
</comment>
<feature type="transmembrane region" description="Helical" evidence="9">
    <location>
        <begin position="282"/>
        <end position="305"/>
    </location>
</feature>
<evidence type="ECO:0000313" key="10">
    <source>
        <dbReference type="EMBL" id="ADK31830.1"/>
    </source>
</evidence>
<evidence type="ECO:0000256" key="9">
    <source>
        <dbReference type="SAM" id="Phobius"/>
    </source>
</evidence>
<keyword evidence="4" id="KW-1003">Cell membrane</keyword>
<name>D8IFA7_BRAP9</name>
<feature type="transmembrane region" description="Helical" evidence="9">
    <location>
        <begin position="202"/>
        <end position="224"/>
    </location>
</feature>
<feature type="transmembrane region" description="Helical" evidence="9">
    <location>
        <begin position="103"/>
        <end position="126"/>
    </location>
</feature>
<dbReference type="GO" id="GO:0022857">
    <property type="term" value="F:transmembrane transporter activity"/>
    <property type="evidence" value="ECO:0007669"/>
    <property type="project" value="InterPro"/>
</dbReference>
<keyword evidence="5 9" id="KW-0812">Transmembrane</keyword>
<dbReference type="eggNOG" id="COG0531">
    <property type="taxonomic scope" value="Bacteria"/>
</dbReference>
<comment type="function">
    <text evidence="8">Major component of the acid-resistance (AR) system allowing enteric pathogens to survive the acidic environment in the stomach. Exchanges extracellular arginine for its intracellular decarboxylation product agmatine (Agm) thereby expelling intracellular protons. Probably undergoes several conformational states in order to translocate the substrate across the membrane; keeps the substrate accessible to only 1 side of the membrane at a time by opening and closing 3 membrane-internal gates.</text>
</comment>
<proteinExistence type="inferred from homology"/>
<evidence type="ECO:0000256" key="1">
    <source>
        <dbReference type="ARBA" id="ARBA00004651"/>
    </source>
</evidence>
<dbReference type="Gene3D" id="1.20.1740.10">
    <property type="entry name" value="Amino acid/polyamine transporter I"/>
    <property type="match status" value="1"/>
</dbReference>
<evidence type="ECO:0000256" key="2">
    <source>
        <dbReference type="ARBA" id="ARBA00008220"/>
    </source>
</evidence>
<protein>
    <recommendedName>
        <fullName evidence="3">Arginine/agmatine antiporter</fullName>
    </recommendedName>
</protein>
<evidence type="ECO:0000256" key="7">
    <source>
        <dbReference type="ARBA" id="ARBA00023136"/>
    </source>
</evidence>
<feature type="transmembrane region" description="Helical" evidence="9">
    <location>
        <begin position="388"/>
        <end position="409"/>
    </location>
</feature>
<evidence type="ECO:0000256" key="3">
    <source>
        <dbReference type="ARBA" id="ARBA00021069"/>
    </source>
</evidence>
<feature type="transmembrane region" description="Helical" evidence="9">
    <location>
        <begin position="415"/>
        <end position="433"/>
    </location>
</feature>
<feature type="transmembrane region" description="Helical" evidence="9">
    <location>
        <begin position="20"/>
        <end position="39"/>
    </location>
</feature>
<dbReference type="KEGG" id="bpo:BP951000_1851"/>
<dbReference type="AlphaFoldDB" id="D8IFA7"/>
<dbReference type="PIRSF" id="PIRSF006060">
    <property type="entry name" value="AA_transporter"/>
    <property type="match status" value="1"/>
</dbReference>
<dbReference type="FunCoup" id="D8IFA7">
    <property type="interactions" value="139"/>
</dbReference>
<keyword evidence="11" id="KW-1185">Reference proteome</keyword>
<evidence type="ECO:0000256" key="6">
    <source>
        <dbReference type="ARBA" id="ARBA00022989"/>
    </source>
</evidence>
<dbReference type="EMBL" id="CP002025">
    <property type="protein sequence ID" value="ADK31830.1"/>
    <property type="molecule type" value="Genomic_DNA"/>
</dbReference>
<evidence type="ECO:0000313" key="11">
    <source>
        <dbReference type="Proteomes" id="UP000000332"/>
    </source>
</evidence>
<keyword evidence="6 9" id="KW-1133">Transmembrane helix</keyword>
<reference evidence="10 11" key="1">
    <citation type="journal article" date="2010" name="PLoS ONE">
        <title>The complete genome sequence of the pathogenic intestinal spirochete Brachyspira pilosicoli and comparison with other Brachyspira genomes.</title>
        <authorList>
            <person name="Wanchanthuek P."/>
            <person name="Bellgard M.I."/>
            <person name="La T."/>
            <person name="Ryan K."/>
            <person name="Moolhuijzen P."/>
            <person name="Chapman B."/>
            <person name="Black M."/>
            <person name="Schibeci D."/>
            <person name="Hunter A."/>
            <person name="Barrero R."/>
            <person name="Phillips N.D."/>
            <person name="Hampson D.J."/>
        </authorList>
    </citation>
    <scope>NUCLEOTIDE SEQUENCE [LARGE SCALE GENOMIC DNA]</scope>
    <source>
        <strain evidence="11">ATCC BAA-1826 / 95/1000</strain>
    </source>
</reference>
<comment type="subcellular location">
    <subcellularLocation>
        <location evidence="1">Cell membrane</location>
        <topology evidence="1">Multi-pass membrane protein</topology>
    </subcellularLocation>
</comment>
<keyword evidence="7 9" id="KW-0472">Membrane</keyword>
<dbReference type="GO" id="GO:0005886">
    <property type="term" value="C:plasma membrane"/>
    <property type="evidence" value="ECO:0007669"/>
    <property type="project" value="UniProtKB-SubCell"/>
</dbReference>
<dbReference type="PANTHER" id="PTHR42770:SF18">
    <property type="entry name" value="ARGININE_AGMATINE ANTIPORTER"/>
    <property type="match status" value="1"/>
</dbReference>
<dbReference type="HOGENOM" id="CLU_007946_15_12_12"/>
<dbReference type="InParanoid" id="D8IFA7"/>